<reference evidence="2" key="2">
    <citation type="journal article" date="2015" name="J. Proteomics">
        <title>Sexual differences in the sialomes of the zebra tick, Rhipicephalus pulchellus.</title>
        <authorList>
            <person name="Tan A.W."/>
            <person name="Francischetti I.M."/>
            <person name="Slovak M."/>
            <person name="Kini R.M."/>
            <person name="Ribeiro J.M."/>
        </authorList>
    </citation>
    <scope>NUCLEOTIDE SEQUENCE</scope>
    <source>
        <tissue evidence="2">Salivary gland</tissue>
    </source>
</reference>
<evidence type="ECO:0000256" key="1">
    <source>
        <dbReference type="SAM" id="MobiDB-lite"/>
    </source>
</evidence>
<feature type="region of interest" description="Disordered" evidence="1">
    <location>
        <begin position="1"/>
        <end position="32"/>
    </location>
</feature>
<name>L7MEG3_RHIPC</name>
<accession>L7MEG3</accession>
<feature type="region of interest" description="Disordered" evidence="1">
    <location>
        <begin position="178"/>
        <end position="265"/>
    </location>
</feature>
<reference evidence="2" key="1">
    <citation type="submission" date="2012-11" db="EMBL/GenBank/DDBJ databases">
        <authorList>
            <person name="Lucero-Rivera Y.E."/>
            <person name="Tovar-Ramirez D."/>
        </authorList>
    </citation>
    <scope>NUCLEOTIDE SEQUENCE</scope>
    <source>
        <tissue evidence="2">Salivary gland</tissue>
    </source>
</reference>
<proteinExistence type="evidence at transcript level"/>
<feature type="non-terminal residue" evidence="2">
    <location>
        <position position="1"/>
    </location>
</feature>
<protein>
    <submittedName>
        <fullName evidence="2">Uncharacterized protein</fullName>
    </submittedName>
</protein>
<organism evidence="2">
    <name type="scientific">Rhipicephalus pulchellus</name>
    <name type="common">Yellow backed tick</name>
    <name type="synonym">Dermacentor pulchellus</name>
    <dbReference type="NCBI Taxonomy" id="72859"/>
    <lineage>
        <taxon>Eukaryota</taxon>
        <taxon>Metazoa</taxon>
        <taxon>Ecdysozoa</taxon>
        <taxon>Arthropoda</taxon>
        <taxon>Chelicerata</taxon>
        <taxon>Arachnida</taxon>
        <taxon>Acari</taxon>
        <taxon>Parasitiformes</taxon>
        <taxon>Ixodida</taxon>
        <taxon>Ixodoidea</taxon>
        <taxon>Ixodidae</taxon>
        <taxon>Rhipicephalinae</taxon>
        <taxon>Rhipicephalus</taxon>
        <taxon>Rhipicephalus</taxon>
    </lineage>
</organism>
<dbReference type="EMBL" id="GACK01003391">
    <property type="protein sequence ID" value="JAA61643.1"/>
    <property type="molecule type" value="mRNA"/>
</dbReference>
<feature type="compositionally biased region" description="Polar residues" evidence="1">
    <location>
        <begin position="8"/>
        <end position="31"/>
    </location>
</feature>
<sequence length="265" mass="28498">AERARGALSTTSPGNTRAQTHRATQPASQRRATLRREMLPTAMLLHVALATCLASVTLAAESGPLPPPPPPVRRPSPYSAFRSIRPPAWFRVEPAPSRRAESFVEVPNLESPGGDFVGHPLDYGSSLNFGGPLATTVGKVKVLDYARRLNAEGGSSSRYGKPLIKPYESIYESKSQGAQKYASAAKKQKPPRPTSRSQQGESSENEIEGSSVGGGVKDEAWPPMQPSSLEDDQLPPFDFATSRSGEESSRESPFPEAGEMAGFFF</sequence>
<dbReference type="AlphaFoldDB" id="L7MEG3"/>
<evidence type="ECO:0000313" key="2">
    <source>
        <dbReference type="EMBL" id="JAA61643.1"/>
    </source>
</evidence>